<gene>
    <name evidence="1" type="ORF">FA014_16825</name>
</gene>
<dbReference type="Gene3D" id="3.40.50.2000">
    <property type="entry name" value="Glycogen Phosphorylase B"/>
    <property type="match status" value="1"/>
</dbReference>
<dbReference type="SUPFAM" id="SSF53756">
    <property type="entry name" value="UDP-Glycosyltransferase/glycogen phosphorylase"/>
    <property type="match status" value="1"/>
</dbReference>
<dbReference type="EMBL" id="SZYE01000197">
    <property type="protein sequence ID" value="TKR22366.1"/>
    <property type="molecule type" value="Genomic_DNA"/>
</dbReference>
<dbReference type="RefSeq" id="WP_154730793.1">
    <property type="nucleotide sequence ID" value="NZ_SZYE01000197.1"/>
</dbReference>
<name>A0A7Z8JWN2_9CELL</name>
<organism evidence="1 2">
    <name type="scientific">Cellulomonas hominis</name>
    <dbReference type="NCBI Taxonomy" id="156981"/>
    <lineage>
        <taxon>Bacteria</taxon>
        <taxon>Bacillati</taxon>
        <taxon>Actinomycetota</taxon>
        <taxon>Actinomycetes</taxon>
        <taxon>Micrococcales</taxon>
        <taxon>Cellulomonadaceae</taxon>
        <taxon>Cellulomonas</taxon>
    </lineage>
</organism>
<sequence>MSRPTVAWYVHHHGSGHLGRLRAVAPHLDADVVALSSLPEPAGLPAHVDWVRLDRDDDPDPAGRPPAAADPAAGGLLHWAPLLHPGHRGRLARIARELDARGASTIVVDVSVEVTVFARLLGVPPVLVAQPGLRDDEPHALGLRAAARVLAPWPADVLPAAHLEPVRDRVVFTGGISRFDGRETPGVPREGVLVLGGRGGSEVTADHVDAAARATPGRRWTALGAGGAWSDDPWRELTAAGTVVSFAGQNSVADLAVAGARAVVVPQDRPFDEQAVTARALGRAGLAVVEPAWPEPDRWPEVLDRAEALQPDWSVWGTAGAAARAAEAIAEVARRGAGS</sequence>
<dbReference type="AlphaFoldDB" id="A0A7Z8JWN2"/>
<accession>A0A7Z8JWN2</accession>
<evidence type="ECO:0000313" key="1">
    <source>
        <dbReference type="EMBL" id="TKR22366.1"/>
    </source>
</evidence>
<evidence type="ECO:0008006" key="3">
    <source>
        <dbReference type="Google" id="ProtNLM"/>
    </source>
</evidence>
<dbReference type="Proteomes" id="UP000308121">
    <property type="component" value="Unassembled WGS sequence"/>
</dbReference>
<evidence type="ECO:0000313" key="2">
    <source>
        <dbReference type="Proteomes" id="UP000308121"/>
    </source>
</evidence>
<dbReference type="OrthoDB" id="9809594at2"/>
<proteinExistence type="predicted"/>
<protein>
    <recommendedName>
        <fullName evidence="3">Glycosyl transferase family 28 C-terminal domain-containing protein</fullName>
    </recommendedName>
</protein>
<comment type="caution">
    <text evidence="1">The sequence shown here is derived from an EMBL/GenBank/DDBJ whole genome shotgun (WGS) entry which is preliminary data.</text>
</comment>
<reference evidence="1 2" key="1">
    <citation type="submission" date="2019-05" db="EMBL/GenBank/DDBJ databases">
        <title>Genome sequence of Cellulomonas hominis strain CS1.</title>
        <authorList>
            <person name="Belmont J."/>
            <person name="Maclea K.S."/>
        </authorList>
    </citation>
    <scope>NUCLEOTIDE SEQUENCE [LARGE SCALE GENOMIC DNA]</scope>
    <source>
        <strain evidence="1 2">CS1</strain>
    </source>
</reference>